<dbReference type="RefSeq" id="WP_076138677.1">
    <property type="nucleotide sequence ID" value="NZ_MPTO01000042.1"/>
</dbReference>
<proteinExistence type="predicted"/>
<dbReference type="Proteomes" id="UP000187323">
    <property type="component" value="Unassembled WGS sequence"/>
</dbReference>
<protein>
    <submittedName>
        <fullName evidence="1">Uncharacterized protein</fullName>
    </submittedName>
</protein>
<dbReference type="EMBL" id="MPTO01000042">
    <property type="protein sequence ID" value="OME11079.1"/>
    <property type="molecule type" value="Genomic_DNA"/>
</dbReference>
<dbReference type="InterPro" id="IPR049254">
    <property type="entry name" value="Phage_tail_terminator"/>
</dbReference>
<comment type="caution">
    <text evidence="1">The sequence shown here is derived from an EMBL/GenBank/DDBJ whole genome shotgun (WGS) entry which is preliminary data.</text>
</comment>
<evidence type="ECO:0000313" key="1">
    <source>
        <dbReference type="EMBL" id="OME11079.1"/>
    </source>
</evidence>
<gene>
    <name evidence="1" type="ORF">BSK47_29675</name>
</gene>
<accession>A0AB36J667</accession>
<reference evidence="1 2" key="1">
    <citation type="submission" date="2016-10" db="EMBL/GenBank/DDBJ databases">
        <title>Paenibacillus species isolates.</title>
        <authorList>
            <person name="Beno S.M."/>
        </authorList>
    </citation>
    <scope>NUCLEOTIDE SEQUENCE [LARGE SCALE GENOMIC DNA]</scope>
    <source>
        <strain evidence="1 2">FSL H7-0918</strain>
    </source>
</reference>
<name>A0AB36J667_9BACL</name>
<dbReference type="Pfam" id="PF20765">
    <property type="entry name" value="Phage_tail_terminator_8"/>
    <property type="match status" value="1"/>
</dbReference>
<sequence>MRDVNDGISKVLDSIFPAYPVYGEATEQGMKQPCFFVLLLEGSQSREINRRYRRFNSYDIHYFPNPDSLATREECERVAERLYSALEYITGVEGGYRGTGMRHEIVDGVLHFFVQYNYHLFRTKDPDIKMQSMKQGGGIK</sequence>
<dbReference type="AlphaFoldDB" id="A0AB36J667"/>
<evidence type="ECO:0000313" key="2">
    <source>
        <dbReference type="Proteomes" id="UP000187323"/>
    </source>
</evidence>
<organism evidence="1 2">
    <name type="scientific">Paenibacillus odorifer</name>
    <dbReference type="NCBI Taxonomy" id="189426"/>
    <lineage>
        <taxon>Bacteria</taxon>
        <taxon>Bacillati</taxon>
        <taxon>Bacillota</taxon>
        <taxon>Bacilli</taxon>
        <taxon>Bacillales</taxon>
        <taxon>Paenibacillaceae</taxon>
        <taxon>Paenibacillus</taxon>
    </lineage>
</organism>